<name>A0A4Y9TQ68_PSEFL</name>
<dbReference type="InterPro" id="IPR022385">
    <property type="entry name" value="Rhs_assc_core"/>
</dbReference>
<comment type="caution">
    <text evidence="1">The sequence shown here is derived from an EMBL/GenBank/DDBJ whole genome shotgun (WGS) entry which is preliminary data.</text>
</comment>
<organism evidence="1 2">
    <name type="scientific">Pseudomonas fluorescens</name>
    <dbReference type="NCBI Taxonomy" id="294"/>
    <lineage>
        <taxon>Bacteria</taxon>
        <taxon>Pseudomonadati</taxon>
        <taxon>Pseudomonadota</taxon>
        <taxon>Gammaproteobacteria</taxon>
        <taxon>Pseudomonadales</taxon>
        <taxon>Pseudomonadaceae</taxon>
        <taxon>Pseudomonas</taxon>
    </lineage>
</organism>
<dbReference type="PANTHER" id="PTHR32305:SF15">
    <property type="entry name" value="PROTEIN RHSA-RELATED"/>
    <property type="match status" value="1"/>
</dbReference>
<dbReference type="PANTHER" id="PTHR32305">
    <property type="match status" value="1"/>
</dbReference>
<dbReference type="EMBL" id="SPVI01000001">
    <property type="protein sequence ID" value="TFW45147.1"/>
    <property type="molecule type" value="Genomic_DNA"/>
</dbReference>
<sequence length="997" mass="108859">MSHALHQFTPSLTAYDPRGLTVRNVDYYRATASDPPQPHICRQVHDSAGSMVEQWDPRLFQLQRSQPATLANQRTVYSLGGLALRTDSVDAGLRLMLPGEAGQVLDIWSGGGAHQAYRYDPYLRAVAVFEQASGDAQPHCVERLEYGAYSVAEAALNRCGRVIRHDDGGGSVFHERYGVHGEVALQTRRFRQWDAVLDWPQPEAQREARLELERFATTAGFNALGERLYHTDAKGHRVEYAYGVDGQTTGVFLVLKGSVRQCLSDQYRYNAAGQLLHQRAGNGVVRTLHYHPCDGRCRQMIAHLPGAAAQRLQDVQYDYDPVGNIVRIDDREQLTHWSRNTRVDALSTYEYDTLSRLTKASGRETAGNSGGPALPGWVAFGSTDDSVWRRYTQHFRYDPAGNLLQLRHVPSSGVGYTRNMTIAAHSNHLLPRIDGAAAPGLGQGYDRCGNLQALEGIRGMGWNARGQLTHLIQVARAGDDDDEERYEYDAAGQRIRKRRSFKARGRLHTAEVRYLPGLEIRHDSATDEQLNVLNLAVGTTTVRVLQWDRHPGGVAQPAQIRFGLSDHLGSSTLELDEQAQRISHESYYPYGGTAWWAARNASEADYTFIRYSGKERDASGLYYYGFRYYAPWLCRWISPDPAGDIDGLNLYAMVGGNPVTHGDEQGLAPSIPTAVSRPRRLRTISWTRTAAHIGRILRPRIQAAGSAAIRDGLSTYLANAIAAGVDVAIFGSTAPTAAGNQALRYTVAALDALAVVHMSTGLAGRWTRYAPLVGLIAGGVAGGGYAGHAESLHPSAEEGWDPVARLRLAGHVRSFARELVQQIIRGHGSGFSWGATPLRARLTRTAGATAAYAVATVGNAFFGADVPVPLVPNVTPMVEAYDGAMGTLIRAGHATAVADTHGETLQLPDPTAMMHGGLSRMFNQTWAYWVSTGIEALAVRLTGSSMAGQSALARTAVTAARGLTSALTEWRGFAVQAAREGYSNLASRWSRSWVARL</sequence>
<dbReference type="NCBIfam" id="TIGR03696">
    <property type="entry name" value="Rhs_assc_core"/>
    <property type="match status" value="1"/>
</dbReference>
<protein>
    <submittedName>
        <fullName evidence="1">RHS repeat-associated core domain-containing protein</fullName>
    </submittedName>
</protein>
<dbReference type="Gene3D" id="2.180.10.10">
    <property type="entry name" value="RHS repeat-associated core"/>
    <property type="match status" value="1"/>
</dbReference>
<evidence type="ECO:0000313" key="1">
    <source>
        <dbReference type="EMBL" id="TFW45147.1"/>
    </source>
</evidence>
<gene>
    <name evidence="1" type="ORF">E4T65_01460</name>
</gene>
<dbReference type="InterPro" id="IPR050708">
    <property type="entry name" value="T6SS_VgrG/RHS"/>
</dbReference>
<reference evidence="1 2" key="1">
    <citation type="submission" date="2019-03" db="EMBL/GenBank/DDBJ databases">
        <title>Biocontrol and xenobiotic degradation properties of endophytic Pseudomonas fluorescens strain BRZ63.</title>
        <authorList>
            <person name="Chlebek D.A."/>
            <person name="Pinski A."/>
            <person name="Zur J.P."/>
            <person name="Michalska J."/>
            <person name="Hupert-Kocurek K.T."/>
        </authorList>
    </citation>
    <scope>NUCLEOTIDE SEQUENCE [LARGE SCALE GENOMIC DNA]</scope>
    <source>
        <strain evidence="1 2">BRZ63</strain>
    </source>
</reference>
<evidence type="ECO:0000313" key="2">
    <source>
        <dbReference type="Proteomes" id="UP000297322"/>
    </source>
</evidence>
<dbReference type="AlphaFoldDB" id="A0A4Y9TQ68"/>
<accession>A0A4Y9TQ68</accession>
<proteinExistence type="predicted"/>
<dbReference type="RefSeq" id="WP_135196155.1">
    <property type="nucleotide sequence ID" value="NZ_SPVI01000001.1"/>
</dbReference>
<dbReference type="Proteomes" id="UP000297322">
    <property type="component" value="Unassembled WGS sequence"/>
</dbReference>